<dbReference type="OrthoDB" id="301415at2759"/>
<dbReference type="EMBL" id="WTPW01001401">
    <property type="protein sequence ID" value="KAF0437383.1"/>
    <property type="molecule type" value="Genomic_DNA"/>
</dbReference>
<comment type="subcellular location">
    <subcellularLocation>
        <location evidence="1">Secreted</location>
    </subcellularLocation>
</comment>
<dbReference type="InterPro" id="IPR011009">
    <property type="entry name" value="Kinase-like_dom_sf"/>
</dbReference>
<evidence type="ECO:0000313" key="9">
    <source>
        <dbReference type="EMBL" id="KAF0437383.1"/>
    </source>
</evidence>
<dbReference type="GO" id="GO:0005524">
    <property type="term" value="F:ATP binding"/>
    <property type="evidence" value="ECO:0007669"/>
    <property type="project" value="InterPro"/>
</dbReference>
<accession>A0A8H3XB43</accession>
<dbReference type="Gene3D" id="3.40.50.410">
    <property type="entry name" value="von Willebrand factor, type A domain"/>
    <property type="match status" value="1"/>
</dbReference>
<evidence type="ECO:0000313" key="10">
    <source>
        <dbReference type="Proteomes" id="UP000439903"/>
    </source>
</evidence>
<protein>
    <submittedName>
        <fullName evidence="9">Kinase-like protein</fullName>
    </submittedName>
</protein>
<dbReference type="Pfam" id="PF02816">
    <property type="entry name" value="Alpha_kinase"/>
    <property type="match status" value="1"/>
</dbReference>
<dbReference type="InterPro" id="IPR036465">
    <property type="entry name" value="vWFA_dom_sf"/>
</dbReference>
<keyword evidence="10" id="KW-1185">Reference proteome</keyword>
<dbReference type="InterPro" id="IPR052969">
    <property type="entry name" value="Thr-specific_kinase-like"/>
</dbReference>
<keyword evidence="2" id="KW-0964">Secreted</keyword>
<evidence type="ECO:0000256" key="7">
    <source>
        <dbReference type="SAM" id="MobiDB-lite"/>
    </source>
</evidence>
<keyword evidence="4" id="KW-0808">Transferase</keyword>
<reference evidence="9 10" key="1">
    <citation type="journal article" date="2019" name="Environ. Microbiol.">
        <title>At the nexus of three kingdoms: the genome of the mycorrhizal fungus Gigaspora margarita provides insights into plant, endobacterial and fungal interactions.</title>
        <authorList>
            <person name="Venice F."/>
            <person name="Ghignone S."/>
            <person name="Salvioli di Fossalunga A."/>
            <person name="Amselem J."/>
            <person name="Novero M."/>
            <person name="Xianan X."/>
            <person name="Sedzielewska Toro K."/>
            <person name="Morin E."/>
            <person name="Lipzen A."/>
            <person name="Grigoriev I.V."/>
            <person name="Henrissat B."/>
            <person name="Martin F.M."/>
            <person name="Bonfante P."/>
        </authorList>
    </citation>
    <scope>NUCLEOTIDE SEQUENCE [LARGE SCALE GENOMIC DNA]</scope>
    <source>
        <strain evidence="9 10">BEG34</strain>
    </source>
</reference>
<feature type="compositionally biased region" description="Polar residues" evidence="7">
    <location>
        <begin position="108"/>
        <end position="125"/>
    </location>
</feature>
<feature type="region of interest" description="Disordered" evidence="7">
    <location>
        <begin position="106"/>
        <end position="125"/>
    </location>
</feature>
<dbReference type="PROSITE" id="PS51158">
    <property type="entry name" value="ALPHA_KINASE"/>
    <property type="match status" value="1"/>
</dbReference>
<comment type="caution">
    <text evidence="9">The sequence shown here is derived from an EMBL/GenBank/DDBJ whole genome shotgun (WGS) entry which is preliminary data.</text>
</comment>
<gene>
    <name evidence="9" type="ORF">F8M41_004443</name>
</gene>
<keyword evidence="3" id="KW-0723">Serine/threonine-protein kinase</keyword>
<dbReference type="PANTHER" id="PTHR47763:SF4">
    <property type="entry name" value="ALPHA-PROTEIN KINASE VWKA"/>
    <property type="match status" value="1"/>
</dbReference>
<dbReference type="Gene3D" id="3.20.200.10">
    <property type="entry name" value="MHCK/EF2 kinase"/>
    <property type="match status" value="1"/>
</dbReference>
<evidence type="ECO:0000256" key="6">
    <source>
        <dbReference type="ARBA" id="ARBA00022777"/>
    </source>
</evidence>
<proteinExistence type="predicted"/>
<dbReference type="Gene3D" id="3.30.200.20">
    <property type="entry name" value="Phosphorylase Kinase, domain 1"/>
    <property type="match status" value="1"/>
</dbReference>
<dbReference type="InterPro" id="IPR056861">
    <property type="entry name" value="HMCN1-like_VWA"/>
</dbReference>
<feature type="region of interest" description="Disordered" evidence="7">
    <location>
        <begin position="1"/>
        <end position="26"/>
    </location>
</feature>
<dbReference type="SUPFAM" id="SSF56112">
    <property type="entry name" value="Protein kinase-like (PK-like)"/>
    <property type="match status" value="1"/>
</dbReference>
<dbReference type="Proteomes" id="UP000439903">
    <property type="component" value="Unassembled WGS sequence"/>
</dbReference>
<feature type="domain" description="Alpha-type protein kinase" evidence="8">
    <location>
        <begin position="410"/>
        <end position="628"/>
    </location>
</feature>
<organism evidence="9 10">
    <name type="scientific">Gigaspora margarita</name>
    <dbReference type="NCBI Taxonomy" id="4874"/>
    <lineage>
        <taxon>Eukaryota</taxon>
        <taxon>Fungi</taxon>
        <taxon>Fungi incertae sedis</taxon>
        <taxon>Mucoromycota</taxon>
        <taxon>Glomeromycotina</taxon>
        <taxon>Glomeromycetes</taxon>
        <taxon>Diversisporales</taxon>
        <taxon>Gigasporaceae</taxon>
        <taxon>Gigaspora</taxon>
    </lineage>
</organism>
<feature type="region of interest" description="Disordered" evidence="7">
    <location>
        <begin position="69"/>
        <end position="88"/>
    </location>
</feature>
<dbReference type="SMART" id="SM00811">
    <property type="entry name" value="Alpha_kinase"/>
    <property type="match status" value="1"/>
</dbReference>
<evidence type="ECO:0000256" key="4">
    <source>
        <dbReference type="ARBA" id="ARBA00022679"/>
    </source>
</evidence>
<keyword evidence="5" id="KW-0732">Signal</keyword>
<name>A0A8H3XB43_GIGMA</name>
<evidence type="ECO:0000256" key="5">
    <source>
        <dbReference type="ARBA" id="ARBA00022729"/>
    </source>
</evidence>
<feature type="compositionally biased region" description="Polar residues" evidence="7">
    <location>
        <begin position="72"/>
        <end position="88"/>
    </location>
</feature>
<evidence type="ECO:0000256" key="2">
    <source>
        <dbReference type="ARBA" id="ARBA00022525"/>
    </source>
</evidence>
<dbReference type="PANTHER" id="PTHR47763">
    <property type="entry name" value="ALPHA-PROTEIN KINASE VWKA"/>
    <property type="match status" value="1"/>
</dbReference>
<keyword evidence="6 9" id="KW-0418">Kinase</keyword>
<evidence type="ECO:0000256" key="1">
    <source>
        <dbReference type="ARBA" id="ARBA00004613"/>
    </source>
</evidence>
<dbReference type="InterPro" id="IPR004166">
    <property type="entry name" value="a-kinase_dom"/>
</dbReference>
<dbReference type="AlphaFoldDB" id="A0A8H3XB43"/>
<evidence type="ECO:0000256" key="3">
    <source>
        <dbReference type="ARBA" id="ARBA00022527"/>
    </source>
</evidence>
<dbReference type="SUPFAM" id="SSF53300">
    <property type="entry name" value="vWA-like"/>
    <property type="match status" value="1"/>
</dbReference>
<dbReference type="GO" id="GO:0004674">
    <property type="term" value="F:protein serine/threonine kinase activity"/>
    <property type="evidence" value="ECO:0007669"/>
    <property type="project" value="UniProtKB-KW"/>
</dbReference>
<dbReference type="Pfam" id="PF25106">
    <property type="entry name" value="VWA_4"/>
    <property type="match status" value="1"/>
</dbReference>
<sequence>MSNTQYRESSEIISELSENDNNTENDISRLINDPETETSTASSALNQSFVNDFDRLNIEGDRINRYEDEVSTETVPRNDMTATNTSLSTGTVTNHATATATVTATVTPPSDINNTRVSTGSSTIAPSVTTDDAKLRKREIVRKRERAILKALANIERSMEVDLCYVLDCTGSMAGHIAAAKDCILQVTEYIKNTNQCIKIKVGFCGYRDHCDGPSRLQIFDFTNSYEDFRRNLSTVPAIGGGDGPEDVLGGLDAAINQLAWNDGTKVLFHIGDYPPHGKRFTTMQDEYPDGDPNGLTAENVLQKMQSENIFYFFGKITNYTDTMIEVFRSMVGEFSIFELVGGDPIELINKFVAATTTSITMSVSLTSTIGTRRNLSQQRIEINNTIPNWITLPERKGVTLCYFIPEDVSELKNERFYDKKNLISKSYRFKIAEHPFAAGVEKYAYYAIGTKYVPPRRMVMKEYLRDATDNRFEKYLESVEISALTSYLTIKFNLKAREKSISSVYFLRVNLVRATFDGRTRYYITEPELQDAEFKRFNVNSGVIVEYRPVLEAFVHFTYEHTDKYLVVSDLQGIEFPDQFLLTDPAIHCIDPLRFGKTNLGRDGINRCFLANHRCNDVCRKLGLPSRG</sequence>
<evidence type="ECO:0000259" key="8">
    <source>
        <dbReference type="PROSITE" id="PS51158"/>
    </source>
</evidence>